<evidence type="ECO:0000313" key="3">
    <source>
        <dbReference type="EMBL" id="MBC2670321.1"/>
    </source>
</evidence>
<comment type="caution">
    <text evidence="3">The sequence shown here is derived from an EMBL/GenBank/DDBJ whole genome shotgun (WGS) entry which is preliminary data.</text>
</comment>
<feature type="compositionally biased region" description="Basic and acidic residues" evidence="1">
    <location>
        <begin position="171"/>
        <end position="181"/>
    </location>
</feature>
<feature type="chain" id="PRO_5031250507" evidence="2">
    <location>
        <begin position="27"/>
        <end position="368"/>
    </location>
</feature>
<evidence type="ECO:0000256" key="1">
    <source>
        <dbReference type="SAM" id="MobiDB-lite"/>
    </source>
</evidence>
<dbReference type="Proteomes" id="UP000551327">
    <property type="component" value="Unassembled WGS sequence"/>
</dbReference>
<proteinExistence type="predicted"/>
<gene>
    <name evidence="3" type="ORF">H7F53_14295</name>
</gene>
<reference evidence="3 4" key="1">
    <citation type="submission" date="2020-08" db="EMBL/GenBank/DDBJ databases">
        <title>The genome sequence of type strain Novosphingobium piscinae KCTC 42194.</title>
        <authorList>
            <person name="Liu Y."/>
        </authorList>
    </citation>
    <scope>NUCLEOTIDE SEQUENCE [LARGE SCALE GENOMIC DNA]</scope>
    <source>
        <strain evidence="3 4">KCTC 42194</strain>
    </source>
</reference>
<name>A0A7X1G0I9_9SPHN</name>
<evidence type="ECO:0000256" key="2">
    <source>
        <dbReference type="SAM" id="SignalP"/>
    </source>
</evidence>
<sequence>MACRIAPALAMAGLLIGSASPLPASAGTSALVGHYYLSGVRETGSELVLGADGRFAWFLSYGALDQTAEGTWRREGDAVILAADPPDRSKPLFAALDREDWSVEAEQAVLDLQADAAAAAALARCPFLAAGDVAMASAAPMLVTPADPPPSVAALRARALAARQQAETLRRAAEAAAREAVGDAAHPPAPEQVESARAALAAWREAQGAAQDAARSAGAAASDLPEAALPAPCLAAPPARADTLPPERWIGGLAVRVVEPNYRQGIGGVIVTVSFANGQAERLETGRRGLAIRPGPAPAALTAVTLDLPAAPGRAQRFAVAPLPRGVLHFAIDGRQLIEPPFATLRLRIDGAALVPDSLGRGRYERGR</sequence>
<dbReference type="AlphaFoldDB" id="A0A7X1G0I9"/>
<organism evidence="3 4">
    <name type="scientific">Novosphingobium piscinae</name>
    <dbReference type="NCBI Taxonomy" id="1507448"/>
    <lineage>
        <taxon>Bacteria</taxon>
        <taxon>Pseudomonadati</taxon>
        <taxon>Pseudomonadota</taxon>
        <taxon>Alphaproteobacteria</taxon>
        <taxon>Sphingomonadales</taxon>
        <taxon>Sphingomonadaceae</taxon>
        <taxon>Novosphingobium</taxon>
    </lineage>
</organism>
<feature type="signal peptide" evidence="2">
    <location>
        <begin position="1"/>
        <end position="26"/>
    </location>
</feature>
<accession>A0A7X1G0I9</accession>
<evidence type="ECO:0000313" key="4">
    <source>
        <dbReference type="Proteomes" id="UP000551327"/>
    </source>
</evidence>
<feature type="region of interest" description="Disordered" evidence="1">
    <location>
        <begin position="171"/>
        <end position="196"/>
    </location>
</feature>
<dbReference type="RefSeq" id="WP_185680183.1">
    <property type="nucleotide sequence ID" value="NZ_JACLAX010000017.1"/>
</dbReference>
<dbReference type="EMBL" id="JACLAX010000017">
    <property type="protein sequence ID" value="MBC2670321.1"/>
    <property type="molecule type" value="Genomic_DNA"/>
</dbReference>
<keyword evidence="2" id="KW-0732">Signal</keyword>
<keyword evidence="4" id="KW-1185">Reference proteome</keyword>
<protein>
    <submittedName>
        <fullName evidence="3">Uncharacterized protein</fullName>
    </submittedName>
</protein>